<reference evidence="1" key="1">
    <citation type="submission" date="2021-05" db="EMBL/GenBank/DDBJ databases">
        <authorList>
            <person name="Alioto T."/>
            <person name="Alioto T."/>
            <person name="Gomez Garrido J."/>
        </authorList>
    </citation>
    <scope>NUCLEOTIDE SEQUENCE</scope>
</reference>
<sequence length="129" mass="14745">MVDGLLRSRTVFKHGLVLVSFSDIFTKCWLISSANCFEGIDRSSKMLPRRQSYRQLLSGVGFPGVLPVWPTRNLLSIRWRSFAIPLKLSGEEYVFLASVPFARFTQILEMTTARRKRTNRAASKQSSRC</sequence>
<accession>A0A8D8L9I6</accession>
<dbReference type="EMBL" id="HBUE01239795">
    <property type="protein sequence ID" value="CAG6548912.1"/>
    <property type="molecule type" value="Transcribed_RNA"/>
</dbReference>
<name>A0A8D8L9I6_CULPI</name>
<dbReference type="EMBL" id="HBUE01239794">
    <property type="protein sequence ID" value="CAG6548911.1"/>
    <property type="molecule type" value="Transcribed_RNA"/>
</dbReference>
<proteinExistence type="predicted"/>
<dbReference type="EMBL" id="HBUE01346788">
    <property type="protein sequence ID" value="CAG6601141.1"/>
    <property type="molecule type" value="Transcribed_RNA"/>
</dbReference>
<protein>
    <submittedName>
        <fullName evidence="1">(northern house mosquito) hypothetical protein</fullName>
    </submittedName>
</protein>
<evidence type="ECO:0000313" key="1">
    <source>
        <dbReference type="EMBL" id="CAG6601141.1"/>
    </source>
</evidence>
<dbReference type="AlphaFoldDB" id="A0A8D8L9I6"/>
<organism evidence="1">
    <name type="scientific">Culex pipiens</name>
    <name type="common">House mosquito</name>
    <dbReference type="NCBI Taxonomy" id="7175"/>
    <lineage>
        <taxon>Eukaryota</taxon>
        <taxon>Metazoa</taxon>
        <taxon>Ecdysozoa</taxon>
        <taxon>Arthropoda</taxon>
        <taxon>Hexapoda</taxon>
        <taxon>Insecta</taxon>
        <taxon>Pterygota</taxon>
        <taxon>Neoptera</taxon>
        <taxon>Endopterygota</taxon>
        <taxon>Diptera</taxon>
        <taxon>Nematocera</taxon>
        <taxon>Culicoidea</taxon>
        <taxon>Culicidae</taxon>
        <taxon>Culicinae</taxon>
        <taxon>Culicini</taxon>
        <taxon>Culex</taxon>
        <taxon>Culex</taxon>
    </lineage>
</organism>
<dbReference type="EMBL" id="HBUE01346787">
    <property type="protein sequence ID" value="CAG6601140.1"/>
    <property type="molecule type" value="Transcribed_RNA"/>
</dbReference>